<protein>
    <submittedName>
        <fullName evidence="3">Uncharacterized protein</fullName>
    </submittedName>
</protein>
<feature type="chain" id="PRO_5041993455" evidence="2">
    <location>
        <begin position="20"/>
        <end position="308"/>
    </location>
</feature>
<dbReference type="AlphaFoldDB" id="A0AAE0FF74"/>
<evidence type="ECO:0000313" key="4">
    <source>
        <dbReference type="Proteomes" id="UP001190700"/>
    </source>
</evidence>
<dbReference type="Proteomes" id="UP001190700">
    <property type="component" value="Unassembled WGS sequence"/>
</dbReference>
<organism evidence="3 4">
    <name type="scientific">Cymbomonas tetramitiformis</name>
    <dbReference type="NCBI Taxonomy" id="36881"/>
    <lineage>
        <taxon>Eukaryota</taxon>
        <taxon>Viridiplantae</taxon>
        <taxon>Chlorophyta</taxon>
        <taxon>Pyramimonadophyceae</taxon>
        <taxon>Pyramimonadales</taxon>
        <taxon>Pyramimonadaceae</taxon>
        <taxon>Cymbomonas</taxon>
    </lineage>
</organism>
<evidence type="ECO:0000313" key="3">
    <source>
        <dbReference type="EMBL" id="KAK3258464.1"/>
    </source>
</evidence>
<keyword evidence="4" id="KW-1185">Reference proteome</keyword>
<accession>A0AAE0FF74</accession>
<feature type="signal peptide" evidence="2">
    <location>
        <begin position="1"/>
        <end position="19"/>
    </location>
</feature>
<name>A0AAE0FF74_9CHLO</name>
<feature type="region of interest" description="Disordered" evidence="1">
    <location>
        <begin position="73"/>
        <end position="153"/>
    </location>
</feature>
<feature type="compositionally biased region" description="Acidic residues" evidence="1">
    <location>
        <begin position="87"/>
        <end position="97"/>
    </location>
</feature>
<gene>
    <name evidence="3" type="ORF">CYMTET_32490</name>
</gene>
<feature type="compositionally biased region" description="Pro residues" evidence="1">
    <location>
        <begin position="117"/>
        <end position="132"/>
    </location>
</feature>
<keyword evidence="2" id="KW-0732">Signal</keyword>
<dbReference type="EMBL" id="LGRX02019515">
    <property type="protein sequence ID" value="KAK3258464.1"/>
    <property type="molecule type" value="Genomic_DNA"/>
</dbReference>
<reference evidence="3 4" key="1">
    <citation type="journal article" date="2015" name="Genome Biol. Evol.">
        <title>Comparative Genomics of a Bacterivorous Green Alga Reveals Evolutionary Causalities and Consequences of Phago-Mixotrophic Mode of Nutrition.</title>
        <authorList>
            <person name="Burns J.A."/>
            <person name="Paasch A."/>
            <person name="Narechania A."/>
            <person name="Kim E."/>
        </authorList>
    </citation>
    <scope>NUCLEOTIDE SEQUENCE [LARGE SCALE GENOMIC DNA]</scope>
    <source>
        <strain evidence="3 4">PLY_AMNH</strain>
    </source>
</reference>
<proteinExistence type="predicted"/>
<sequence>MRRETVIAILGVLLLATCAKFLSSHAHLLAEDPTPQSSSTKVVKTRVHAGLAGRQRALSGASVLTVGHHELAASGSQRAAGKVSSATDDDSHDEDSTESTPRLRSAMEEDDEADHLSPPPPPPCPPPPPLPPLRLLETPQKPRAARTDPATTVNAYGGVKAKGAALTLPGASSAKGAVKPKGNAKLEFLFDLTCDPPEDHAKQQCLGVGPGAMCPKTKILEVGSKGAFEHTPGSGGPTGCKEAYLTVMGDDGFLSGVLILLHTVRKYSYTNRHVQHLMLRRRVCHCGGFEFVAVACRDARVAPANAWG</sequence>
<comment type="caution">
    <text evidence="3">The sequence shown here is derived from an EMBL/GenBank/DDBJ whole genome shotgun (WGS) entry which is preliminary data.</text>
</comment>
<evidence type="ECO:0000256" key="2">
    <source>
        <dbReference type="SAM" id="SignalP"/>
    </source>
</evidence>
<evidence type="ECO:0000256" key="1">
    <source>
        <dbReference type="SAM" id="MobiDB-lite"/>
    </source>
</evidence>